<reference evidence="2" key="2">
    <citation type="submission" date="2015-09" db="EMBL/GenBank/DDBJ databases">
        <title>Draft genome sequence of a multidrug-resistant Chryseobacterium indologenes isolate from Malaysia.</title>
        <authorList>
            <person name="Yu C.Y."/>
            <person name="Ang G.Y."/>
            <person name="Chan K.-G."/>
        </authorList>
    </citation>
    <scope>NUCLEOTIDE SEQUENCE [LARGE SCALE GENOMIC DNA]</scope>
    <source>
        <strain evidence="2">CI_885</strain>
    </source>
</reference>
<dbReference type="AlphaFoldDB" id="A0A0N0ZU98"/>
<dbReference type="EMBL" id="LJOD01000034">
    <property type="protein sequence ID" value="KPE48999.1"/>
    <property type="molecule type" value="Genomic_DNA"/>
</dbReference>
<proteinExistence type="predicted"/>
<name>A0A0N0ZU98_CHRID</name>
<reference evidence="1 2" key="1">
    <citation type="journal article" date="2015" name="Genom Data">
        <title>Draft genome sequence of a multidrug-resistant Chryseobacterium indologenes isolate from Malaysia.</title>
        <authorList>
            <person name="Yu C.Y."/>
            <person name="Ang G.Y."/>
            <person name="Cheng H.J."/>
            <person name="Cheong Y.M."/>
            <person name="Yin W.F."/>
            <person name="Chan K.G."/>
        </authorList>
    </citation>
    <scope>NUCLEOTIDE SEQUENCE [LARGE SCALE GENOMIC DNA]</scope>
    <source>
        <strain evidence="1 2">CI_885</strain>
    </source>
</reference>
<evidence type="ECO:0000313" key="1">
    <source>
        <dbReference type="EMBL" id="KPE48999.1"/>
    </source>
</evidence>
<gene>
    <name evidence="1" type="ORF">AOB46_22395</name>
</gene>
<comment type="caution">
    <text evidence="1">The sequence shown here is derived from an EMBL/GenBank/DDBJ whole genome shotgun (WGS) entry which is preliminary data.</text>
</comment>
<evidence type="ECO:0000313" key="2">
    <source>
        <dbReference type="Proteomes" id="UP000037953"/>
    </source>
</evidence>
<sequence length="1094" mass="122541">MKKTNYMKALGLVPVFLGALVYGQAGIGQSTGSAPKHILSFPTSPDAYSFGKVDNIPVDYFKGQVNIDIPIYTIQIDGLSIPISLKYNTGGVKQNEIASSVGLGWSLSIPNRVMKSIEGMDDEKAGIYFKNYTEANNYYSNSPYDLSDTASDLFYNNLIDSKPDLYSYSLPGAGGSFIVNGGKGYTIPHEDLKISADISSINVTDNRGNAFTLSPKNMVMSRRIGSFAETSSNLYLLDNLKTYKNNTVSFEYNKNQGYIEKTKYETKNLLKHVVIPYYVYEDGFMEENPPSVQSTENNSEQLISKITFQDGEVNFLYSGDQGEMTTDDSQFRKDLNSNTGAVALKRIIVKNKAGKIIRDFSFIYSYFESDSNVKTHVDYRLKLHRVKNNLENNFYEFTYNDGYALPPRNGNSDDYWGYFNSTMVSNTSIPRYVDGISAYSISNIPTGRDRYTNSLYAQMGVLTKIKYPTGGERKLEYESNSVVTTSVGIFPQISYVASLHSHYMDVENPANQYFETKEMFHTFTPADFQDKMNVKITVGFANGCYNGINDTSGFPPVGLDPDYEGPVGHCSGSWSAPGQGKTMTRNGVQYDIIPTFAPIKLTLRRINECSCNVGIKMTYDKVITNTTEKQVGGLRIKKIEDVDASNVSNTRRFLYNSSGALRRKFHFSSPFYRILRPDPAIPDMVGNDVIVENFRISSSGNSYISYNSSDIVTYSKVTEQNDLGEVDHFFTNASEGETSIFAMNSDPYNEWKMGLPIKTVIRKGSEILKEQSSTYAFSNIKNSLSGYVPETADEIAFGADFDIVKFHSHAPNFTVPALQLFNYNPIKIYGGKVELKQTREKEYFQNNKTIETVTDYNYSDTDINSPINLISQKTQMADGTIQESIYKYAYEKGNQRLITANQISTPLETEMKKNNKTVSRAQTLYNDPSHLFPSSVQSLDIQSNTLATDASYDLYDAKGNPLQYTTKDGISTTIIWGYNSTQPIAKIEGVKLQEIPQNLIDSIVNASNTDAQTGSEATQTALMSALDSFRVQFALTGYQITTYSYDPLIGVKSITPPSGIREVYLYDTANRLKEVREHSASGRIIKEYQYHYKN</sequence>
<dbReference type="PATRIC" id="fig|253.9.peg.3231"/>
<evidence type="ECO:0008006" key="3">
    <source>
        <dbReference type="Google" id="ProtNLM"/>
    </source>
</evidence>
<accession>A0A0N0ZU98</accession>
<dbReference type="RefSeq" id="WP_062703582.1">
    <property type="nucleotide sequence ID" value="NZ_LJOD01000034.1"/>
</dbReference>
<dbReference type="OrthoDB" id="9814627at2"/>
<protein>
    <recommendedName>
        <fullName evidence="3">YD repeat-containing protein</fullName>
    </recommendedName>
</protein>
<dbReference type="Proteomes" id="UP000037953">
    <property type="component" value="Unassembled WGS sequence"/>
</dbReference>
<organism evidence="1 2">
    <name type="scientific">Chryseobacterium indologenes</name>
    <name type="common">Flavobacterium indologenes</name>
    <dbReference type="NCBI Taxonomy" id="253"/>
    <lineage>
        <taxon>Bacteria</taxon>
        <taxon>Pseudomonadati</taxon>
        <taxon>Bacteroidota</taxon>
        <taxon>Flavobacteriia</taxon>
        <taxon>Flavobacteriales</taxon>
        <taxon>Weeksellaceae</taxon>
        <taxon>Chryseobacterium group</taxon>
        <taxon>Chryseobacterium</taxon>
    </lineage>
</organism>